<name>A0ACC0UQC0_9AGAM</name>
<reference evidence="1" key="1">
    <citation type="submission" date="2021-03" db="EMBL/GenBank/DDBJ databases">
        <title>Evolutionary priming and transition to the ectomycorrhizal habit in an iconic lineage of mushroom-forming fungi: is preadaptation a requirement?</title>
        <authorList>
            <consortium name="DOE Joint Genome Institute"/>
            <person name="Looney B.P."/>
            <person name="Miyauchi S."/>
            <person name="Morin E."/>
            <person name="Drula E."/>
            <person name="Courty P.E."/>
            <person name="Chicoki N."/>
            <person name="Fauchery L."/>
            <person name="Kohler A."/>
            <person name="Kuo A."/>
            <person name="LaButti K."/>
            <person name="Pangilinan J."/>
            <person name="Lipzen A."/>
            <person name="Riley R."/>
            <person name="Andreopoulos W."/>
            <person name="He G."/>
            <person name="Johnson J."/>
            <person name="Barry K.W."/>
            <person name="Grigoriev I.V."/>
            <person name="Nagy L."/>
            <person name="Hibbett D."/>
            <person name="Henrissat B."/>
            <person name="Matheny P.B."/>
            <person name="Labbe J."/>
            <person name="Martin A.F."/>
        </authorList>
    </citation>
    <scope>NUCLEOTIDE SEQUENCE</scope>
    <source>
        <strain evidence="1">BPL698</strain>
    </source>
</reference>
<accession>A0ACC0UQC0</accession>
<gene>
    <name evidence="1" type="ORF">F5148DRAFT_971919</name>
</gene>
<sequence length="203" mass="22944">MIYPLLGKVINIAHMMGLSTDPDEFPGKFNLFEAEERRRVWWDIYYYDVFISDAMGQAPSIQDGTFTTKLPADVDEEQFGPSSTSLPLPLPRRAGGDPTEVGFAYFIQKCRLAQLVKGVQRRCPRDNPNDSSDSSAERAETFESEVKSWLSELPKVFRFDANSVESTPSSKFTISPHLQAQRCELAIIANQLVLKVFLPYLKN</sequence>
<proteinExistence type="predicted"/>
<feature type="non-terminal residue" evidence="1">
    <location>
        <position position="203"/>
    </location>
</feature>
<evidence type="ECO:0000313" key="2">
    <source>
        <dbReference type="Proteomes" id="UP001207468"/>
    </source>
</evidence>
<organism evidence="1 2">
    <name type="scientific">Russula earlei</name>
    <dbReference type="NCBI Taxonomy" id="71964"/>
    <lineage>
        <taxon>Eukaryota</taxon>
        <taxon>Fungi</taxon>
        <taxon>Dikarya</taxon>
        <taxon>Basidiomycota</taxon>
        <taxon>Agaricomycotina</taxon>
        <taxon>Agaricomycetes</taxon>
        <taxon>Russulales</taxon>
        <taxon>Russulaceae</taxon>
        <taxon>Russula</taxon>
    </lineage>
</organism>
<keyword evidence="2" id="KW-1185">Reference proteome</keyword>
<evidence type="ECO:0000313" key="1">
    <source>
        <dbReference type="EMBL" id="KAI9513510.1"/>
    </source>
</evidence>
<protein>
    <submittedName>
        <fullName evidence="1">Uncharacterized protein</fullName>
    </submittedName>
</protein>
<dbReference type="Proteomes" id="UP001207468">
    <property type="component" value="Unassembled WGS sequence"/>
</dbReference>
<dbReference type="EMBL" id="JAGFNK010000001">
    <property type="protein sequence ID" value="KAI9513510.1"/>
    <property type="molecule type" value="Genomic_DNA"/>
</dbReference>
<comment type="caution">
    <text evidence="1">The sequence shown here is derived from an EMBL/GenBank/DDBJ whole genome shotgun (WGS) entry which is preliminary data.</text>
</comment>